<dbReference type="RefSeq" id="WP_345480805.1">
    <property type="nucleotide sequence ID" value="NZ_BAABLP010000003.1"/>
</dbReference>
<dbReference type="InterPro" id="IPR051265">
    <property type="entry name" value="HIBADH-related_NP60_sf"/>
</dbReference>
<dbReference type="PIRSF" id="PIRSF000103">
    <property type="entry name" value="HIBADH"/>
    <property type="match status" value="1"/>
</dbReference>
<evidence type="ECO:0000256" key="1">
    <source>
        <dbReference type="ARBA" id="ARBA00009080"/>
    </source>
</evidence>
<organism evidence="6 7">
    <name type="scientific">Amnibacterium soli</name>
    <dbReference type="NCBI Taxonomy" id="1282736"/>
    <lineage>
        <taxon>Bacteria</taxon>
        <taxon>Bacillati</taxon>
        <taxon>Actinomycetota</taxon>
        <taxon>Actinomycetes</taxon>
        <taxon>Micrococcales</taxon>
        <taxon>Microbacteriaceae</taxon>
        <taxon>Amnibacterium</taxon>
    </lineage>
</organism>
<feature type="domain" description="6-phosphogluconate dehydrogenase NADP-binding" evidence="4">
    <location>
        <begin position="6"/>
        <end position="162"/>
    </location>
</feature>
<comment type="similarity">
    <text evidence="1">Belongs to the HIBADH-related family.</text>
</comment>
<dbReference type="Proteomes" id="UP001500121">
    <property type="component" value="Unassembled WGS sequence"/>
</dbReference>
<dbReference type="EMBL" id="BAABLP010000003">
    <property type="protein sequence ID" value="GAA4746464.1"/>
    <property type="molecule type" value="Genomic_DNA"/>
</dbReference>
<gene>
    <name evidence="6" type="ORF">GCM10025783_18060</name>
</gene>
<feature type="domain" description="3-hydroxyisobutyrate dehydrogenase-like NAD-binding" evidence="5">
    <location>
        <begin position="166"/>
        <end position="285"/>
    </location>
</feature>
<evidence type="ECO:0000256" key="2">
    <source>
        <dbReference type="ARBA" id="ARBA00023002"/>
    </source>
</evidence>
<evidence type="ECO:0000313" key="7">
    <source>
        <dbReference type="Proteomes" id="UP001500121"/>
    </source>
</evidence>
<evidence type="ECO:0000313" key="6">
    <source>
        <dbReference type="EMBL" id="GAA4746464.1"/>
    </source>
</evidence>
<reference evidence="7" key="1">
    <citation type="journal article" date="2019" name="Int. J. Syst. Evol. Microbiol.">
        <title>The Global Catalogue of Microorganisms (GCM) 10K type strain sequencing project: providing services to taxonomists for standard genome sequencing and annotation.</title>
        <authorList>
            <consortium name="The Broad Institute Genomics Platform"/>
            <consortium name="The Broad Institute Genome Sequencing Center for Infectious Disease"/>
            <person name="Wu L."/>
            <person name="Ma J."/>
        </authorList>
    </citation>
    <scope>NUCLEOTIDE SEQUENCE [LARGE SCALE GENOMIC DNA]</scope>
    <source>
        <strain evidence="7">JCM 19015</strain>
    </source>
</reference>
<dbReference type="Pfam" id="PF03446">
    <property type="entry name" value="NAD_binding_2"/>
    <property type="match status" value="1"/>
</dbReference>
<dbReference type="SUPFAM" id="SSF51735">
    <property type="entry name" value="NAD(P)-binding Rossmann-fold domains"/>
    <property type="match status" value="1"/>
</dbReference>
<keyword evidence="2" id="KW-0560">Oxidoreductase</keyword>
<evidence type="ECO:0000259" key="5">
    <source>
        <dbReference type="Pfam" id="PF14833"/>
    </source>
</evidence>
<name>A0ABP8Z4U1_9MICO</name>
<dbReference type="InterPro" id="IPR036291">
    <property type="entry name" value="NAD(P)-bd_dom_sf"/>
</dbReference>
<dbReference type="InterPro" id="IPR008927">
    <property type="entry name" value="6-PGluconate_DH-like_C_sf"/>
</dbReference>
<dbReference type="PANTHER" id="PTHR43580:SF2">
    <property type="entry name" value="CYTOKINE-LIKE NUCLEAR FACTOR N-PAC"/>
    <property type="match status" value="1"/>
</dbReference>
<comment type="caution">
    <text evidence="6">The sequence shown here is derived from an EMBL/GenBank/DDBJ whole genome shotgun (WGS) entry which is preliminary data.</text>
</comment>
<keyword evidence="3" id="KW-0520">NAD</keyword>
<proteinExistence type="inferred from homology"/>
<dbReference type="Gene3D" id="3.40.50.720">
    <property type="entry name" value="NAD(P)-binding Rossmann-like Domain"/>
    <property type="match status" value="1"/>
</dbReference>
<dbReference type="InterPro" id="IPR015815">
    <property type="entry name" value="HIBADH-related"/>
</dbReference>
<dbReference type="PANTHER" id="PTHR43580">
    <property type="entry name" value="OXIDOREDUCTASE GLYR1-RELATED"/>
    <property type="match status" value="1"/>
</dbReference>
<keyword evidence="7" id="KW-1185">Reference proteome</keyword>
<dbReference type="Pfam" id="PF14833">
    <property type="entry name" value="NAD_binding_11"/>
    <property type="match status" value="1"/>
</dbReference>
<sequence length="292" mass="29861">MPNTPTITLLGTGTMGVGMTHSLLREGLPVTVWNRHPEKAAPLADDGASVATSLEDALRGAQVVVTMLFDADSVASVMEQALPLLEDGAVWVQTSTVGRDGTARLAALAAQHGAPFYDAPVVGTKQPAEEGKLVVLAAGPAARRELVQPVFDAIGGRTVWLGDEAGAASALKLVANSWVALLTAGAAFGIAQAEAFGLDPAKFLETISGGAADSPYLQVKGKAILEDRTGDAQFALDGVLKDLRLIRSADEAAGVPTTLVDALVALYASASEAGAGDHDLAGVITAFRADRA</sequence>
<dbReference type="InterPro" id="IPR006115">
    <property type="entry name" value="6PGDH_NADP-bd"/>
</dbReference>
<evidence type="ECO:0000256" key="3">
    <source>
        <dbReference type="ARBA" id="ARBA00023027"/>
    </source>
</evidence>
<dbReference type="Gene3D" id="1.10.1040.10">
    <property type="entry name" value="N-(1-d-carboxylethyl)-l-norvaline Dehydrogenase, domain 2"/>
    <property type="match status" value="1"/>
</dbReference>
<dbReference type="InterPro" id="IPR013328">
    <property type="entry name" value="6PGD_dom2"/>
</dbReference>
<accession>A0ABP8Z4U1</accession>
<evidence type="ECO:0000259" key="4">
    <source>
        <dbReference type="Pfam" id="PF03446"/>
    </source>
</evidence>
<protein>
    <submittedName>
        <fullName evidence="6">NAD(P)-dependent oxidoreductase</fullName>
    </submittedName>
</protein>
<dbReference type="SUPFAM" id="SSF48179">
    <property type="entry name" value="6-phosphogluconate dehydrogenase C-terminal domain-like"/>
    <property type="match status" value="1"/>
</dbReference>
<dbReference type="InterPro" id="IPR029154">
    <property type="entry name" value="HIBADH-like_NADP-bd"/>
</dbReference>